<dbReference type="InterPro" id="IPR008920">
    <property type="entry name" value="TF_FadR/GntR_C"/>
</dbReference>
<dbReference type="Gene3D" id="1.10.10.10">
    <property type="entry name" value="Winged helix-like DNA-binding domain superfamily/Winged helix DNA-binding domain"/>
    <property type="match status" value="1"/>
</dbReference>
<dbReference type="Proteomes" id="UP000592216">
    <property type="component" value="Unassembled WGS sequence"/>
</dbReference>
<protein>
    <submittedName>
        <fullName evidence="5">FadR family transcriptional regulator</fullName>
    </submittedName>
</protein>
<dbReference type="PANTHER" id="PTHR43537">
    <property type="entry name" value="TRANSCRIPTIONAL REGULATOR, GNTR FAMILY"/>
    <property type="match status" value="1"/>
</dbReference>
<organism evidence="5 6">
    <name type="scientific">Donghicola mangrovi</name>
    <dbReference type="NCBI Taxonomy" id="2729614"/>
    <lineage>
        <taxon>Bacteria</taxon>
        <taxon>Pseudomonadati</taxon>
        <taxon>Pseudomonadota</taxon>
        <taxon>Alphaproteobacteria</taxon>
        <taxon>Rhodobacterales</taxon>
        <taxon>Roseobacteraceae</taxon>
        <taxon>Donghicola</taxon>
    </lineage>
</organism>
<dbReference type="SMART" id="SM00345">
    <property type="entry name" value="HTH_GNTR"/>
    <property type="match status" value="1"/>
</dbReference>
<dbReference type="InterPro" id="IPR036390">
    <property type="entry name" value="WH_DNA-bd_sf"/>
</dbReference>
<dbReference type="Gene3D" id="1.20.120.530">
    <property type="entry name" value="GntR ligand-binding domain-like"/>
    <property type="match status" value="1"/>
</dbReference>
<dbReference type="SUPFAM" id="SSF48008">
    <property type="entry name" value="GntR ligand-binding domain-like"/>
    <property type="match status" value="1"/>
</dbReference>
<evidence type="ECO:0000256" key="2">
    <source>
        <dbReference type="ARBA" id="ARBA00023125"/>
    </source>
</evidence>
<dbReference type="InterPro" id="IPR036388">
    <property type="entry name" value="WH-like_DNA-bd_sf"/>
</dbReference>
<evidence type="ECO:0000259" key="4">
    <source>
        <dbReference type="PROSITE" id="PS50949"/>
    </source>
</evidence>
<keyword evidence="1" id="KW-0805">Transcription regulation</keyword>
<dbReference type="EMBL" id="JABCJE010000011">
    <property type="protein sequence ID" value="NVO25071.1"/>
    <property type="molecule type" value="Genomic_DNA"/>
</dbReference>
<evidence type="ECO:0000313" key="5">
    <source>
        <dbReference type="EMBL" id="NVO25071.1"/>
    </source>
</evidence>
<accession>A0A850QGW5</accession>
<dbReference type="Pfam" id="PF07729">
    <property type="entry name" value="FCD"/>
    <property type="match status" value="1"/>
</dbReference>
<dbReference type="CDD" id="cd07377">
    <property type="entry name" value="WHTH_GntR"/>
    <property type="match status" value="1"/>
</dbReference>
<proteinExistence type="predicted"/>
<dbReference type="SMART" id="SM00895">
    <property type="entry name" value="FCD"/>
    <property type="match status" value="1"/>
</dbReference>
<evidence type="ECO:0000256" key="1">
    <source>
        <dbReference type="ARBA" id="ARBA00023015"/>
    </source>
</evidence>
<sequence length="295" mass="32607">MGPGSVWTSTLRLWSGGLGFALPVREHVNQKNRSPPDFRAIDAAGHQDNLWPTSRRSDPIPTPARKTLVATLREVLRTKIEAGQYKPGDRLPSEAQLTREHAVSRTVVREAIAALRADGLVEPRQGSGVYVLEPAEEVPAPFTNIDNARLSSMIELLELRTAVEVEAAGLAAQRRSPSQEERIIEALRTVTDKNTRQEPSSEADFALHLAIAEATNNPRFCEFLQMVGPNSIPRRALDPSEPQAFPQTYVDMINAEHDTIVTAILNGDEEAARSAMRQHLKGSQQRYRSLLRGAQ</sequence>
<evidence type="ECO:0000313" key="6">
    <source>
        <dbReference type="Proteomes" id="UP000592216"/>
    </source>
</evidence>
<dbReference type="InterPro" id="IPR000524">
    <property type="entry name" value="Tscrpt_reg_HTH_GntR"/>
</dbReference>
<gene>
    <name evidence="5" type="ORF">HJ536_17070</name>
</gene>
<dbReference type="PANTHER" id="PTHR43537:SF5">
    <property type="entry name" value="UXU OPERON TRANSCRIPTIONAL REGULATOR"/>
    <property type="match status" value="1"/>
</dbReference>
<dbReference type="GO" id="GO:0003677">
    <property type="term" value="F:DNA binding"/>
    <property type="evidence" value="ECO:0007669"/>
    <property type="project" value="UniProtKB-KW"/>
</dbReference>
<reference evidence="5 6" key="1">
    <citation type="submission" date="2020-04" db="EMBL/GenBank/DDBJ databases">
        <title>Donghicola sp., a member of the Rhodobacteraceae family isolated from mangrove forest in Thailand.</title>
        <authorList>
            <person name="Charoenyingcharoen P."/>
            <person name="Yukphan P."/>
        </authorList>
    </citation>
    <scope>NUCLEOTIDE SEQUENCE [LARGE SCALE GENOMIC DNA]</scope>
    <source>
        <strain evidence="5 6">B5-SW-15</strain>
    </source>
</reference>
<dbReference type="GO" id="GO:0003700">
    <property type="term" value="F:DNA-binding transcription factor activity"/>
    <property type="evidence" value="ECO:0007669"/>
    <property type="project" value="InterPro"/>
</dbReference>
<dbReference type="AlphaFoldDB" id="A0A850QGW5"/>
<dbReference type="PRINTS" id="PR00035">
    <property type="entry name" value="HTHGNTR"/>
</dbReference>
<comment type="caution">
    <text evidence="5">The sequence shown here is derived from an EMBL/GenBank/DDBJ whole genome shotgun (WGS) entry which is preliminary data.</text>
</comment>
<keyword evidence="3" id="KW-0804">Transcription</keyword>
<name>A0A850QGW5_9RHOB</name>
<dbReference type="SUPFAM" id="SSF46785">
    <property type="entry name" value="Winged helix' DNA-binding domain"/>
    <property type="match status" value="1"/>
</dbReference>
<dbReference type="InterPro" id="IPR011711">
    <property type="entry name" value="GntR_C"/>
</dbReference>
<feature type="domain" description="HTH gntR-type" evidence="4">
    <location>
        <begin position="66"/>
        <end position="134"/>
    </location>
</feature>
<keyword evidence="2" id="KW-0238">DNA-binding</keyword>
<evidence type="ECO:0000256" key="3">
    <source>
        <dbReference type="ARBA" id="ARBA00023163"/>
    </source>
</evidence>
<dbReference type="Pfam" id="PF00392">
    <property type="entry name" value="GntR"/>
    <property type="match status" value="1"/>
</dbReference>
<dbReference type="PROSITE" id="PS50949">
    <property type="entry name" value="HTH_GNTR"/>
    <property type="match status" value="1"/>
</dbReference>